<accession>A0A6J7GI79</accession>
<dbReference type="InterPro" id="IPR005496">
    <property type="entry name" value="Integral_membrane_TerC"/>
</dbReference>
<feature type="transmembrane region" description="Helical" evidence="5">
    <location>
        <begin position="105"/>
        <end position="127"/>
    </location>
</feature>
<evidence type="ECO:0000256" key="1">
    <source>
        <dbReference type="ARBA" id="ARBA00004141"/>
    </source>
</evidence>
<feature type="transmembrane region" description="Helical" evidence="5">
    <location>
        <begin position="296"/>
        <end position="318"/>
    </location>
</feature>
<feature type="transmembrane region" description="Helical" evidence="5">
    <location>
        <begin position="218"/>
        <end position="243"/>
    </location>
</feature>
<evidence type="ECO:0000256" key="2">
    <source>
        <dbReference type="ARBA" id="ARBA00022692"/>
    </source>
</evidence>
<evidence type="ECO:0000256" key="3">
    <source>
        <dbReference type="ARBA" id="ARBA00022989"/>
    </source>
</evidence>
<dbReference type="AlphaFoldDB" id="A0A6J7GI79"/>
<keyword evidence="2 5" id="KW-0812">Transmembrane</keyword>
<organism evidence="6">
    <name type="scientific">freshwater metagenome</name>
    <dbReference type="NCBI Taxonomy" id="449393"/>
    <lineage>
        <taxon>unclassified sequences</taxon>
        <taxon>metagenomes</taxon>
        <taxon>ecological metagenomes</taxon>
    </lineage>
</organism>
<dbReference type="GO" id="GO:0016020">
    <property type="term" value="C:membrane"/>
    <property type="evidence" value="ECO:0007669"/>
    <property type="project" value="UniProtKB-SubCell"/>
</dbReference>
<dbReference type="InterPro" id="IPR022369">
    <property type="entry name" value="Integral_membrane_TerC_rswitch"/>
</dbReference>
<feature type="transmembrane region" description="Helical" evidence="5">
    <location>
        <begin position="255"/>
        <end position="276"/>
    </location>
</feature>
<keyword evidence="4 5" id="KW-0472">Membrane</keyword>
<dbReference type="EMBL" id="CAFBMB010000128">
    <property type="protein sequence ID" value="CAB4907692.1"/>
    <property type="molecule type" value="Genomic_DNA"/>
</dbReference>
<evidence type="ECO:0000256" key="5">
    <source>
        <dbReference type="SAM" id="Phobius"/>
    </source>
</evidence>
<feature type="transmembrane region" description="Helical" evidence="5">
    <location>
        <begin position="192"/>
        <end position="212"/>
    </location>
</feature>
<sequence length="328" mass="36234">MDSALPFAFEVTSLIVLVAILIADLLIVAWRPHVPSMREAALWVSGYAALAVVFGGLIFWLGDAEHATEFFAGWLTEYSLSIDNLFVFVIIMARFAVPKKQQQEVLMMGIIISLVLRAIFIILGAALVASFSWIFYIFGAFLIYTAIHQLLRSNKEEEETENKLIAWLRKRINISDTYDGIKFRTTIRGKRVLTPMLLVLIALAVTDVIFAFDSIPAIFGITTSPFLVLAANVFALMGLRQLYFLLGGLMEKLPYLTYGIAAILAFIGVKLVLHALHDNSLPFVNGGQPLEGIPEISTEASLVVIVLSIGVSALASVWKLRRDARKSA</sequence>
<dbReference type="PANTHER" id="PTHR30238:SF0">
    <property type="entry name" value="THYLAKOID MEMBRANE PROTEIN TERC, CHLOROPLASTIC"/>
    <property type="match status" value="1"/>
</dbReference>
<keyword evidence="3 5" id="KW-1133">Transmembrane helix</keyword>
<feature type="transmembrane region" description="Helical" evidence="5">
    <location>
        <begin position="133"/>
        <end position="151"/>
    </location>
</feature>
<evidence type="ECO:0000256" key="4">
    <source>
        <dbReference type="ARBA" id="ARBA00023136"/>
    </source>
</evidence>
<feature type="transmembrane region" description="Helical" evidence="5">
    <location>
        <begin position="74"/>
        <end position="93"/>
    </location>
</feature>
<name>A0A6J7GI79_9ZZZZ</name>
<protein>
    <submittedName>
        <fullName evidence="6">Unannotated protein</fullName>
    </submittedName>
</protein>
<feature type="transmembrane region" description="Helical" evidence="5">
    <location>
        <begin position="40"/>
        <end position="62"/>
    </location>
</feature>
<dbReference type="PANTHER" id="PTHR30238">
    <property type="entry name" value="MEMBRANE BOUND PREDICTED REDOX MODULATOR"/>
    <property type="match status" value="1"/>
</dbReference>
<proteinExistence type="predicted"/>
<gene>
    <name evidence="6" type="ORF">UFOPK3516_01299</name>
</gene>
<evidence type="ECO:0000313" key="6">
    <source>
        <dbReference type="EMBL" id="CAB4907692.1"/>
    </source>
</evidence>
<reference evidence="6" key="1">
    <citation type="submission" date="2020-05" db="EMBL/GenBank/DDBJ databases">
        <authorList>
            <person name="Chiriac C."/>
            <person name="Salcher M."/>
            <person name="Ghai R."/>
            <person name="Kavagutti S V."/>
        </authorList>
    </citation>
    <scope>NUCLEOTIDE SEQUENCE</scope>
</reference>
<feature type="transmembrane region" description="Helical" evidence="5">
    <location>
        <begin position="6"/>
        <end position="28"/>
    </location>
</feature>
<dbReference type="NCBIfam" id="TIGR03718">
    <property type="entry name" value="R_switched_Alx"/>
    <property type="match status" value="1"/>
</dbReference>
<dbReference type="Pfam" id="PF03741">
    <property type="entry name" value="TerC"/>
    <property type="match status" value="1"/>
</dbReference>
<comment type="subcellular location">
    <subcellularLocation>
        <location evidence="1">Membrane</location>
        <topology evidence="1">Multi-pass membrane protein</topology>
    </subcellularLocation>
</comment>